<evidence type="ECO:0000256" key="1">
    <source>
        <dbReference type="ARBA" id="ARBA00004429"/>
    </source>
</evidence>
<dbReference type="PROSITE" id="PS50928">
    <property type="entry name" value="ABC_TM1"/>
    <property type="match status" value="1"/>
</dbReference>
<reference evidence="10 11" key="1">
    <citation type="submission" date="2018-06" db="EMBL/GenBank/DDBJ databases">
        <title>Three novel Pseudomonas species isolated from symptomatic oak.</title>
        <authorList>
            <person name="Bueno-Gonzalez V."/>
            <person name="Brady C."/>
        </authorList>
    </citation>
    <scope>NUCLEOTIDE SEQUENCE [LARGE SCALE GENOMIC DNA]</scope>
    <source>
        <strain evidence="10 11">P17C</strain>
    </source>
</reference>
<feature type="transmembrane region" description="Helical" evidence="8">
    <location>
        <begin position="182"/>
        <end position="204"/>
    </location>
</feature>
<dbReference type="PANTHER" id="PTHR43357">
    <property type="entry name" value="INNER MEMBRANE ABC TRANSPORTER PERMEASE PROTEIN YDCV"/>
    <property type="match status" value="1"/>
</dbReference>
<name>A0A4Q9QYH5_9GAMM</name>
<dbReference type="PANTHER" id="PTHR43357:SF4">
    <property type="entry name" value="INNER MEMBRANE ABC TRANSPORTER PERMEASE PROTEIN YDCV"/>
    <property type="match status" value="1"/>
</dbReference>
<keyword evidence="4" id="KW-0997">Cell inner membrane</keyword>
<evidence type="ECO:0000256" key="5">
    <source>
        <dbReference type="ARBA" id="ARBA00022692"/>
    </source>
</evidence>
<keyword evidence="7 8" id="KW-0472">Membrane</keyword>
<dbReference type="CDD" id="cd06261">
    <property type="entry name" value="TM_PBP2"/>
    <property type="match status" value="1"/>
</dbReference>
<feature type="transmembrane region" description="Helical" evidence="8">
    <location>
        <begin position="12"/>
        <end position="37"/>
    </location>
</feature>
<comment type="similarity">
    <text evidence="8">Belongs to the binding-protein-dependent transport system permease family.</text>
</comment>
<gene>
    <name evidence="10" type="ORF">DNJ96_16875</name>
</gene>
<evidence type="ECO:0000259" key="9">
    <source>
        <dbReference type="PROSITE" id="PS50928"/>
    </source>
</evidence>
<feature type="transmembrane region" description="Helical" evidence="8">
    <location>
        <begin position="139"/>
        <end position="161"/>
    </location>
</feature>
<evidence type="ECO:0000256" key="2">
    <source>
        <dbReference type="ARBA" id="ARBA00022448"/>
    </source>
</evidence>
<comment type="subcellular location">
    <subcellularLocation>
        <location evidence="1">Cell inner membrane</location>
        <topology evidence="1">Multi-pass membrane protein</topology>
    </subcellularLocation>
    <subcellularLocation>
        <location evidence="8">Cell membrane</location>
        <topology evidence="8">Multi-pass membrane protein</topology>
    </subcellularLocation>
</comment>
<dbReference type="InterPro" id="IPR000515">
    <property type="entry name" value="MetI-like"/>
</dbReference>
<evidence type="ECO:0000313" key="10">
    <source>
        <dbReference type="EMBL" id="TBU90350.1"/>
    </source>
</evidence>
<dbReference type="InterPro" id="IPR035906">
    <property type="entry name" value="MetI-like_sf"/>
</dbReference>
<evidence type="ECO:0000256" key="7">
    <source>
        <dbReference type="ARBA" id="ARBA00023136"/>
    </source>
</evidence>
<dbReference type="SUPFAM" id="SSF161098">
    <property type="entry name" value="MetI-like"/>
    <property type="match status" value="1"/>
</dbReference>
<feature type="domain" description="ABC transmembrane type-1" evidence="9">
    <location>
        <begin position="68"/>
        <end position="255"/>
    </location>
</feature>
<comment type="caution">
    <text evidence="10">The sequence shown here is derived from an EMBL/GenBank/DDBJ whole genome shotgun (WGS) entry which is preliminary data.</text>
</comment>
<keyword evidence="6 8" id="KW-1133">Transmembrane helix</keyword>
<dbReference type="EMBL" id="QJUP01000030">
    <property type="protein sequence ID" value="TBU90350.1"/>
    <property type="molecule type" value="Genomic_DNA"/>
</dbReference>
<dbReference type="Proteomes" id="UP000292639">
    <property type="component" value="Unassembled WGS sequence"/>
</dbReference>
<proteinExistence type="inferred from homology"/>
<feature type="transmembrane region" description="Helical" evidence="8">
    <location>
        <begin position="74"/>
        <end position="94"/>
    </location>
</feature>
<evidence type="ECO:0000256" key="6">
    <source>
        <dbReference type="ARBA" id="ARBA00022989"/>
    </source>
</evidence>
<keyword evidence="11" id="KW-1185">Reference proteome</keyword>
<dbReference type="Pfam" id="PF00528">
    <property type="entry name" value="BPD_transp_1"/>
    <property type="match status" value="1"/>
</dbReference>
<dbReference type="RefSeq" id="WP_131185806.1">
    <property type="nucleotide sequence ID" value="NZ_QJUO01000036.1"/>
</dbReference>
<evidence type="ECO:0000256" key="8">
    <source>
        <dbReference type="RuleBase" id="RU363032"/>
    </source>
</evidence>
<evidence type="ECO:0000256" key="3">
    <source>
        <dbReference type="ARBA" id="ARBA00022475"/>
    </source>
</evidence>
<keyword evidence="3" id="KW-1003">Cell membrane</keyword>
<organism evidence="10 11">
    <name type="scientific">Stutzerimonas kirkiae</name>
    <dbReference type="NCBI Taxonomy" id="2211392"/>
    <lineage>
        <taxon>Bacteria</taxon>
        <taxon>Pseudomonadati</taxon>
        <taxon>Pseudomonadota</taxon>
        <taxon>Gammaproteobacteria</taxon>
        <taxon>Pseudomonadales</taxon>
        <taxon>Pseudomonadaceae</taxon>
        <taxon>Stutzerimonas</taxon>
    </lineage>
</organism>
<accession>A0A4Q9QYH5</accession>
<keyword evidence="5 8" id="KW-0812">Transmembrane</keyword>
<dbReference type="Gene3D" id="1.10.3720.10">
    <property type="entry name" value="MetI-like"/>
    <property type="match status" value="1"/>
</dbReference>
<dbReference type="AlphaFoldDB" id="A0A4Q9QYH5"/>
<sequence length="271" mass="29295">MKTRLPAFAGHALGILYSLALMLFLLLPLLTILPASLGSAELIEFPPRQPTLAWYGEVLNDRDWLDSALLSLRIALGCAVLSTLLGGLSALYAYRYRHLPRGLDSLFTLPLWMPQVILASGLFSLLLPWDLLGSEVMLVLANTALALPLSALVLGGTFARIDPSLWLAASSLGARPLTILRTLMLPLTALGLFTSVLLAFHSAWDETVFALFIGPLETPTLTSRLYAYLAQSVTPAVAAVASLLVFATLLIALATMLLRRRSATAPHWLHS</sequence>
<dbReference type="GO" id="GO:0055085">
    <property type="term" value="P:transmembrane transport"/>
    <property type="evidence" value="ECO:0007669"/>
    <property type="project" value="InterPro"/>
</dbReference>
<evidence type="ECO:0000313" key="11">
    <source>
        <dbReference type="Proteomes" id="UP000292639"/>
    </source>
</evidence>
<evidence type="ECO:0000256" key="4">
    <source>
        <dbReference type="ARBA" id="ARBA00022519"/>
    </source>
</evidence>
<feature type="transmembrane region" description="Helical" evidence="8">
    <location>
        <begin position="236"/>
        <end position="258"/>
    </location>
</feature>
<keyword evidence="2 8" id="KW-0813">Transport</keyword>
<dbReference type="GO" id="GO:0005886">
    <property type="term" value="C:plasma membrane"/>
    <property type="evidence" value="ECO:0007669"/>
    <property type="project" value="UniProtKB-SubCell"/>
</dbReference>
<feature type="transmembrane region" description="Helical" evidence="8">
    <location>
        <begin position="106"/>
        <end position="127"/>
    </location>
</feature>
<protein>
    <recommendedName>
        <fullName evidence="9">ABC transmembrane type-1 domain-containing protein</fullName>
    </recommendedName>
</protein>